<dbReference type="GO" id="GO:0003700">
    <property type="term" value="F:DNA-binding transcription factor activity"/>
    <property type="evidence" value="ECO:0007669"/>
    <property type="project" value="TreeGrafter"/>
</dbReference>
<dbReference type="InterPro" id="IPR041490">
    <property type="entry name" value="KstR2_TetR_C"/>
</dbReference>
<dbReference type="InterPro" id="IPR050109">
    <property type="entry name" value="HTH-type_TetR-like_transc_reg"/>
</dbReference>
<dbReference type="PROSITE" id="PS50977">
    <property type="entry name" value="HTH_TETR_2"/>
    <property type="match status" value="1"/>
</dbReference>
<dbReference type="AlphaFoldDB" id="A0A4R3KWZ5"/>
<keyword evidence="3" id="KW-0804">Transcription</keyword>
<dbReference type="Pfam" id="PF00440">
    <property type="entry name" value="TetR_N"/>
    <property type="match status" value="1"/>
</dbReference>
<dbReference type="Proteomes" id="UP000294567">
    <property type="component" value="Unassembled WGS sequence"/>
</dbReference>
<dbReference type="Gene3D" id="1.10.10.60">
    <property type="entry name" value="Homeodomain-like"/>
    <property type="match status" value="1"/>
</dbReference>
<dbReference type="OrthoDB" id="9812484at2"/>
<keyword evidence="2 4" id="KW-0238">DNA-binding</keyword>
<feature type="domain" description="HTH tetR-type" evidence="5">
    <location>
        <begin position="3"/>
        <end position="63"/>
    </location>
</feature>
<dbReference type="GO" id="GO:0045892">
    <property type="term" value="P:negative regulation of DNA-templated transcription"/>
    <property type="evidence" value="ECO:0007669"/>
    <property type="project" value="UniProtKB-ARBA"/>
</dbReference>
<dbReference type="InterPro" id="IPR001647">
    <property type="entry name" value="HTH_TetR"/>
</dbReference>
<dbReference type="EMBL" id="SMAE01000006">
    <property type="protein sequence ID" value="TCS89340.1"/>
    <property type="molecule type" value="Genomic_DNA"/>
</dbReference>
<dbReference type="InterPro" id="IPR036271">
    <property type="entry name" value="Tet_transcr_reg_TetR-rel_C_sf"/>
</dbReference>
<dbReference type="InterPro" id="IPR009057">
    <property type="entry name" value="Homeodomain-like_sf"/>
</dbReference>
<keyword evidence="7" id="KW-1185">Reference proteome</keyword>
<evidence type="ECO:0000259" key="5">
    <source>
        <dbReference type="PROSITE" id="PS50977"/>
    </source>
</evidence>
<evidence type="ECO:0000256" key="1">
    <source>
        <dbReference type="ARBA" id="ARBA00023015"/>
    </source>
</evidence>
<proteinExistence type="predicted"/>
<dbReference type="SUPFAM" id="SSF48498">
    <property type="entry name" value="Tetracyclin repressor-like, C-terminal domain"/>
    <property type="match status" value="1"/>
</dbReference>
<keyword evidence="1" id="KW-0805">Transcription regulation</keyword>
<feature type="DNA-binding region" description="H-T-H motif" evidence="4">
    <location>
        <begin position="26"/>
        <end position="45"/>
    </location>
</feature>
<reference evidence="6 7" key="1">
    <citation type="submission" date="2019-03" db="EMBL/GenBank/DDBJ databases">
        <title>Genomic Encyclopedia of Type Strains, Phase IV (KMG-IV): sequencing the most valuable type-strain genomes for metagenomic binning, comparative biology and taxonomic classification.</title>
        <authorList>
            <person name="Goeker M."/>
        </authorList>
    </citation>
    <scope>NUCLEOTIDE SEQUENCE [LARGE SCALE GENOMIC DNA]</scope>
    <source>
        <strain evidence="6 7">DSM 26752</strain>
    </source>
</reference>
<dbReference type="PRINTS" id="PR00455">
    <property type="entry name" value="HTHTETR"/>
</dbReference>
<dbReference type="SUPFAM" id="SSF46689">
    <property type="entry name" value="Homeodomain-like"/>
    <property type="match status" value="1"/>
</dbReference>
<dbReference type="PANTHER" id="PTHR30055">
    <property type="entry name" value="HTH-TYPE TRANSCRIPTIONAL REGULATOR RUTR"/>
    <property type="match status" value="1"/>
</dbReference>
<evidence type="ECO:0000256" key="3">
    <source>
        <dbReference type="ARBA" id="ARBA00023163"/>
    </source>
</evidence>
<dbReference type="FunFam" id="1.10.10.60:FF:000141">
    <property type="entry name" value="TetR family transcriptional regulator"/>
    <property type="match status" value="1"/>
</dbReference>
<organism evidence="6 7">
    <name type="scientific">Keratinibaculum paraultunense</name>
    <dbReference type="NCBI Taxonomy" id="1278232"/>
    <lineage>
        <taxon>Bacteria</taxon>
        <taxon>Bacillati</taxon>
        <taxon>Bacillota</taxon>
        <taxon>Tissierellia</taxon>
        <taxon>Tissierellales</taxon>
        <taxon>Tepidimicrobiaceae</taxon>
        <taxon>Keratinibaculum</taxon>
    </lineage>
</organism>
<evidence type="ECO:0000256" key="2">
    <source>
        <dbReference type="ARBA" id="ARBA00023125"/>
    </source>
</evidence>
<dbReference type="RefSeq" id="WP_132027393.1">
    <property type="nucleotide sequence ID" value="NZ_CP068564.1"/>
</dbReference>
<dbReference type="GO" id="GO:0000976">
    <property type="term" value="F:transcription cis-regulatory region binding"/>
    <property type="evidence" value="ECO:0007669"/>
    <property type="project" value="TreeGrafter"/>
</dbReference>
<name>A0A4R3KWZ5_9FIRM</name>
<comment type="caution">
    <text evidence="6">The sequence shown here is derived from an EMBL/GenBank/DDBJ whole genome shotgun (WGS) entry which is preliminary data.</text>
</comment>
<evidence type="ECO:0000313" key="6">
    <source>
        <dbReference type="EMBL" id="TCS89340.1"/>
    </source>
</evidence>
<sequence length="190" mass="21916">MVEKRRKEILDAATEIFSRYGYYGAKMEDIAKKAGIGKGTIYSYFDSKEALFYEMIKHAIEEYEKGLDKALNIEGALEERLHVLCQFHGKYLSKYIDITQIIVMEREVFSKELVRELIKEKTRLFNRVKNAVKNAISKGELRDDLDPHLASIIIIGSIGKFYGEKICYGREKLNKIDPKGLIDTILRGLK</sequence>
<dbReference type="Pfam" id="PF17932">
    <property type="entry name" value="TetR_C_24"/>
    <property type="match status" value="1"/>
</dbReference>
<evidence type="ECO:0000313" key="7">
    <source>
        <dbReference type="Proteomes" id="UP000294567"/>
    </source>
</evidence>
<evidence type="ECO:0000256" key="4">
    <source>
        <dbReference type="PROSITE-ProRule" id="PRU00335"/>
    </source>
</evidence>
<gene>
    <name evidence="6" type="ORF">EDD65_1066</name>
</gene>
<dbReference type="PANTHER" id="PTHR30055:SF226">
    <property type="entry name" value="HTH-TYPE TRANSCRIPTIONAL REGULATOR PKSA"/>
    <property type="match status" value="1"/>
</dbReference>
<protein>
    <submittedName>
        <fullName evidence="6">TetR family transcriptional regulator</fullName>
    </submittedName>
</protein>
<accession>A0A4R3KWZ5</accession>
<dbReference type="Gene3D" id="1.10.357.10">
    <property type="entry name" value="Tetracycline Repressor, domain 2"/>
    <property type="match status" value="1"/>
</dbReference>